<evidence type="ECO:0000256" key="3">
    <source>
        <dbReference type="ARBA" id="ARBA00022840"/>
    </source>
</evidence>
<organism evidence="6 7">
    <name type="scientific">Candidatus Defluviibacterium haderslevense</name>
    <dbReference type="NCBI Taxonomy" id="2981993"/>
    <lineage>
        <taxon>Bacteria</taxon>
        <taxon>Pseudomonadati</taxon>
        <taxon>Bacteroidota</taxon>
        <taxon>Saprospiria</taxon>
        <taxon>Saprospirales</taxon>
        <taxon>Saprospiraceae</taxon>
        <taxon>Candidatus Defluviibacterium</taxon>
    </lineage>
</organism>
<evidence type="ECO:0000313" key="7">
    <source>
        <dbReference type="Proteomes" id="UP000808349"/>
    </source>
</evidence>
<dbReference type="Gene3D" id="3.90.640.10">
    <property type="entry name" value="Actin, Chain A, domain 4"/>
    <property type="match status" value="1"/>
</dbReference>
<dbReference type="Gene3D" id="2.60.34.10">
    <property type="entry name" value="Substrate Binding Domain Of DNAk, Chain A, domain 1"/>
    <property type="match status" value="1"/>
</dbReference>
<evidence type="ECO:0000256" key="5">
    <source>
        <dbReference type="RuleBase" id="RU003322"/>
    </source>
</evidence>
<dbReference type="GO" id="GO:0140662">
    <property type="term" value="F:ATP-dependent protein folding chaperone"/>
    <property type="evidence" value="ECO:0007669"/>
    <property type="project" value="InterPro"/>
</dbReference>
<dbReference type="Gene3D" id="1.20.1270.10">
    <property type="match status" value="1"/>
</dbReference>
<dbReference type="InterPro" id="IPR018181">
    <property type="entry name" value="Heat_shock_70_CS"/>
</dbReference>
<gene>
    <name evidence="6" type="primary">hscA</name>
    <name evidence="6" type="ORF">IPO85_09560</name>
</gene>
<dbReference type="SUPFAM" id="SSF100934">
    <property type="entry name" value="Heat shock protein 70kD (HSP70), C-terminal subdomain"/>
    <property type="match status" value="1"/>
</dbReference>
<evidence type="ECO:0000313" key="6">
    <source>
        <dbReference type="EMBL" id="MBK9717744.1"/>
    </source>
</evidence>
<dbReference type="EMBL" id="JADKFW010000005">
    <property type="protein sequence ID" value="MBK9717744.1"/>
    <property type="molecule type" value="Genomic_DNA"/>
</dbReference>
<dbReference type="AlphaFoldDB" id="A0A9D7XDB0"/>
<dbReference type="PROSITE" id="PS01036">
    <property type="entry name" value="HSP70_3"/>
    <property type="match status" value="1"/>
</dbReference>
<accession>A0A9D7XDB0</accession>
<dbReference type="Gene3D" id="3.30.420.40">
    <property type="match status" value="2"/>
</dbReference>
<keyword evidence="4" id="KW-0143">Chaperone</keyword>
<dbReference type="GO" id="GO:0005524">
    <property type="term" value="F:ATP binding"/>
    <property type="evidence" value="ECO:0007669"/>
    <property type="project" value="UniProtKB-KW"/>
</dbReference>
<sequence length="615" mass="67782">MGKIAIDFKTGTVKKENDLIVGIDLGTTNSLIAVVQNGQAEVLTEDNDSHLLVPSIIHIDQNGHLVIGDEAKENLITDPQATIYSVKRLLGKSYLDLNDRKQNFGYTLSDQSQDQVIKVKVNDKFYSPIELSSYILSYLKSRAEKKLNQPISKAVITVPAYFNDAQRQATRDAGKLAGLEVLRIVNEPTAASLAYGIGLNKDETKNIVVYDLGGGTFDISILRIENGIFEVLSTHGDTYLGGDDIDQKIIKLWSEKYDFPIPTDPSLINELRLIAEHSKIELSNKNQTSSLWNDVTLELSNQELMESCSEIIDKTINGCIAALKDSGLSKSDLSDVLMVGGSTKMPYIKKRVADFFEMKVNDTINPDEVVALGAAIQADILAGNRKDLLLLDINPLSLGIETLGGLMDVIIPRNSKIPISQARQYTTSKDGQINLKIAVYQGERELVANNRKLAEFILNNIPPMPAGFPKIEVRFLIDADGILTVKALELRSGLTQSIDIKSQFAIPEAEMAQMLKESIIFAQSDQALKGLIDVTNEANSIILNSQKFIKNHAALMSEDQIEQMKLFIAALEDTITLKDKNKIQTALNQLNEFATPIAHIAMDQIIQDALQGKTI</sequence>
<dbReference type="SUPFAM" id="SSF53067">
    <property type="entry name" value="Actin-like ATPase domain"/>
    <property type="match status" value="2"/>
</dbReference>
<dbReference type="NCBIfam" id="NF003520">
    <property type="entry name" value="PRK05183.1"/>
    <property type="match status" value="1"/>
</dbReference>
<evidence type="ECO:0000256" key="2">
    <source>
        <dbReference type="ARBA" id="ARBA00022741"/>
    </source>
</evidence>
<comment type="caution">
    <text evidence="6">The sequence shown here is derived from an EMBL/GenBank/DDBJ whole genome shotgun (WGS) entry which is preliminary data.</text>
</comment>
<name>A0A9D7XDB0_9BACT</name>
<dbReference type="Proteomes" id="UP000808349">
    <property type="component" value="Unassembled WGS sequence"/>
</dbReference>
<evidence type="ECO:0000256" key="4">
    <source>
        <dbReference type="ARBA" id="ARBA00023186"/>
    </source>
</evidence>
<dbReference type="InterPro" id="IPR029048">
    <property type="entry name" value="HSP70_C_sf"/>
</dbReference>
<keyword evidence="3 5" id="KW-0067">ATP-binding</keyword>
<dbReference type="PRINTS" id="PR00301">
    <property type="entry name" value="HEATSHOCK70"/>
</dbReference>
<dbReference type="PROSITE" id="PS00329">
    <property type="entry name" value="HSP70_2"/>
    <property type="match status" value="1"/>
</dbReference>
<dbReference type="FunFam" id="3.30.420.40:FF:000046">
    <property type="entry name" value="Chaperone protein HscA"/>
    <property type="match status" value="1"/>
</dbReference>
<dbReference type="PROSITE" id="PS00297">
    <property type="entry name" value="HSP70_1"/>
    <property type="match status" value="1"/>
</dbReference>
<proteinExistence type="inferred from homology"/>
<dbReference type="Pfam" id="PF00012">
    <property type="entry name" value="HSP70"/>
    <property type="match status" value="1"/>
</dbReference>
<dbReference type="InterPro" id="IPR029047">
    <property type="entry name" value="HSP70_peptide-bd_sf"/>
</dbReference>
<reference evidence="6 7" key="1">
    <citation type="submission" date="2020-10" db="EMBL/GenBank/DDBJ databases">
        <title>Connecting structure to function with the recovery of over 1000 high-quality activated sludge metagenome-assembled genomes encoding full-length rRNA genes using long-read sequencing.</title>
        <authorList>
            <person name="Singleton C.M."/>
            <person name="Petriglieri F."/>
            <person name="Kristensen J.M."/>
            <person name="Kirkegaard R.H."/>
            <person name="Michaelsen T.Y."/>
            <person name="Andersen M.H."/>
            <person name="Karst S.M."/>
            <person name="Dueholm M.S."/>
            <person name="Nielsen P.H."/>
            <person name="Albertsen M."/>
        </authorList>
    </citation>
    <scope>NUCLEOTIDE SEQUENCE [LARGE SCALE GENOMIC DNA]</scope>
    <source>
        <strain evidence="6">Ribe_18-Q3-R11-54_BAT3C.373</strain>
    </source>
</reference>
<protein>
    <submittedName>
        <fullName evidence="6">Fe-S protein assembly chaperone HscA</fullName>
    </submittedName>
</protein>
<dbReference type="InterPro" id="IPR043129">
    <property type="entry name" value="ATPase_NBD"/>
</dbReference>
<dbReference type="InterPro" id="IPR013126">
    <property type="entry name" value="Hsp_70_fam"/>
</dbReference>
<dbReference type="PANTHER" id="PTHR19375">
    <property type="entry name" value="HEAT SHOCK PROTEIN 70KDA"/>
    <property type="match status" value="1"/>
</dbReference>
<keyword evidence="2 5" id="KW-0547">Nucleotide-binding</keyword>
<dbReference type="SUPFAM" id="SSF100920">
    <property type="entry name" value="Heat shock protein 70kD (HSP70), peptide-binding domain"/>
    <property type="match status" value="1"/>
</dbReference>
<comment type="similarity">
    <text evidence="1 5">Belongs to the heat shock protein 70 family.</text>
</comment>
<evidence type="ECO:0000256" key="1">
    <source>
        <dbReference type="ARBA" id="ARBA00007381"/>
    </source>
</evidence>